<dbReference type="Proteomes" id="UP000005741">
    <property type="component" value="Chromosome"/>
</dbReference>
<dbReference type="RefSeq" id="WP_004079784.1">
    <property type="nucleotide sequence ID" value="NZ_CM001436.1"/>
</dbReference>
<dbReference type="InterPro" id="IPR051796">
    <property type="entry name" value="ISF_SsuE-like"/>
</dbReference>
<keyword evidence="3" id="KW-0285">Flavoprotein</keyword>
<comment type="cofactor">
    <cofactor evidence="2">
        <name>[4Fe-4S] cluster</name>
        <dbReference type="ChEBI" id="CHEBI:49883"/>
    </cofactor>
</comment>
<accession>H1YYZ3</accession>
<reference evidence="7 8" key="1">
    <citation type="submission" date="2011-10" db="EMBL/GenBank/DDBJ databases">
        <title>The Improved High-Quality Draft genome of Methanoplanus limicola DSM 2279.</title>
        <authorList>
            <consortium name="US DOE Joint Genome Institute (JGI-PGF)"/>
            <person name="Lucas S."/>
            <person name="Copeland A."/>
            <person name="Lapidus A."/>
            <person name="Glavina del Rio T."/>
            <person name="Dalin E."/>
            <person name="Tice H."/>
            <person name="Bruce D."/>
            <person name="Goodwin L."/>
            <person name="Pitluck S."/>
            <person name="Peters L."/>
            <person name="Mikhailova N."/>
            <person name="Lu M."/>
            <person name="Kyrpides N."/>
            <person name="Mavromatis K."/>
            <person name="Ivanova N."/>
            <person name="Markowitz V."/>
            <person name="Cheng J.-F."/>
            <person name="Hugenholtz P."/>
            <person name="Woyke T."/>
            <person name="Wu D."/>
            <person name="Wirth R."/>
            <person name="Brambilla E.-M."/>
            <person name="Klenk H.-P."/>
            <person name="Eisen J.A."/>
        </authorList>
    </citation>
    <scope>NUCLEOTIDE SEQUENCE [LARGE SCALE GENOMIC DNA]</scope>
    <source>
        <strain evidence="7 8">DSM 2279</strain>
    </source>
</reference>
<evidence type="ECO:0000313" key="7">
    <source>
        <dbReference type="EMBL" id="EHQ37065.1"/>
    </source>
</evidence>
<sequence length="206" mass="22716">MSDITINVLGISGSPRRNGNTEKLLDCFLKGADAAGGTVEKIELRKLGYKSCMGCNKCHKTGVCVVHDDLTGIYEKILSADITAVASPIYSMSVTAEIKGLIDRGQYLWARKFILDNLHFDEDHVRNHKGFFISTAGMEREDVFDYVRPVMTAFFNDCGIEFTDTIAANGMDKYGGIEGRPEIMKNAYNAGREAVISLMVRKKGEG</sequence>
<keyword evidence="8" id="KW-1185">Reference proteome</keyword>
<dbReference type="SUPFAM" id="SSF52218">
    <property type="entry name" value="Flavoproteins"/>
    <property type="match status" value="1"/>
</dbReference>
<dbReference type="HOGENOM" id="CLU_050993_4_1_2"/>
<evidence type="ECO:0000256" key="2">
    <source>
        <dbReference type="ARBA" id="ARBA00001966"/>
    </source>
</evidence>
<evidence type="ECO:0000259" key="6">
    <source>
        <dbReference type="Pfam" id="PF03358"/>
    </source>
</evidence>
<evidence type="ECO:0000256" key="4">
    <source>
        <dbReference type="ARBA" id="ARBA00022643"/>
    </source>
</evidence>
<dbReference type="Gene3D" id="3.40.50.360">
    <property type="match status" value="1"/>
</dbReference>
<protein>
    <submittedName>
        <fullName evidence="7">NADPH-dependent FMN reductase</fullName>
    </submittedName>
</protein>
<evidence type="ECO:0000256" key="3">
    <source>
        <dbReference type="ARBA" id="ARBA00022630"/>
    </source>
</evidence>
<evidence type="ECO:0000313" key="8">
    <source>
        <dbReference type="Proteomes" id="UP000005741"/>
    </source>
</evidence>
<proteinExistence type="inferred from homology"/>
<evidence type="ECO:0000256" key="5">
    <source>
        <dbReference type="ARBA" id="ARBA00038292"/>
    </source>
</evidence>
<keyword evidence="4" id="KW-0288">FMN</keyword>
<dbReference type="Pfam" id="PF03358">
    <property type="entry name" value="FMN_red"/>
    <property type="match status" value="1"/>
</dbReference>
<dbReference type="AlphaFoldDB" id="H1YYZ3"/>
<name>H1YYZ3_9EURY</name>
<gene>
    <name evidence="7" type="ORF">Metlim_3033</name>
</gene>
<dbReference type="InParanoid" id="H1YYZ3"/>
<dbReference type="STRING" id="937775.Metlim_3033"/>
<dbReference type="InterPro" id="IPR005025">
    <property type="entry name" value="FMN_Rdtase-like_dom"/>
</dbReference>
<dbReference type="PANTHER" id="PTHR43278">
    <property type="entry name" value="NAD(P)H-DEPENDENT FMN-CONTAINING OXIDOREDUCTASE YWQN-RELATED"/>
    <property type="match status" value="1"/>
</dbReference>
<organism evidence="7 8">
    <name type="scientific">Methanoplanus limicola DSM 2279</name>
    <dbReference type="NCBI Taxonomy" id="937775"/>
    <lineage>
        <taxon>Archaea</taxon>
        <taxon>Methanobacteriati</taxon>
        <taxon>Methanobacteriota</taxon>
        <taxon>Stenosarchaea group</taxon>
        <taxon>Methanomicrobia</taxon>
        <taxon>Methanomicrobiales</taxon>
        <taxon>Methanomicrobiaceae</taxon>
        <taxon>Methanoplanus</taxon>
    </lineage>
</organism>
<feature type="domain" description="NADPH-dependent FMN reductase-like" evidence="6">
    <location>
        <begin position="7"/>
        <end position="138"/>
    </location>
</feature>
<comment type="cofactor">
    <cofactor evidence="1">
        <name>FMN</name>
        <dbReference type="ChEBI" id="CHEBI:58210"/>
    </cofactor>
</comment>
<comment type="similarity">
    <text evidence="5">Belongs to the SsuE family. Isf subfamily.</text>
</comment>
<dbReference type="EMBL" id="CM001436">
    <property type="protein sequence ID" value="EHQ37065.1"/>
    <property type="molecule type" value="Genomic_DNA"/>
</dbReference>
<dbReference type="GO" id="GO:0016491">
    <property type="term" value="F:oxidoreductase activity"/>
    <property type="evidence" value="ECO:0007669"/>
    <property type="project" value="InterPro"/>
</dbReference>
<evidence type="ECO:0000256" key="1">
    <source>
        <dbReference type="ARBA" id="ARBA00001917"/>
    </source>
</evidence>
<dbReference type="InterPro" id="IPR029039">
    <property type="entry name" value="Flavoprotein-like_sf"/>
</dbReference>
<dbReference type="PANTHER" id="PTHR43278:SF2">
    <property type="entry name" value="IRON-SULFUR FLAVOPROTEIN"/>
    <property type="match status" value="1"/>
</dbReference>